<evidence type="ECO:0000256" key="6">
    <source>
        <dbReference type="SAM" id="SignalP"/>
    </source>
</evidence>
<gene>
    <name evidence="7" type="ORF">FE784_04030</name>
</gene>
<dbReference type="PANTHER" id="PTHR43649">
    <property type="entry name" value="ARABINOSE-BINDING PROTEIN-RELATED"/>
    <property type="match status" value="1"/>
</dbReference>
<feature type="signal peptide" evidence="6">
    <location>
        <begin position="1"/>
        <end position="25"/>
    </location>
</feature>
<evidence type="ECO:0000256" key="2">
    <source>
        <dbReference type="ARBA" id="ARBA00022729"/>
    </source>
</evidence>
<dbReference type="OrthoDB" id="2643984at2"/>
<accession>A0A5C4TEY7</accession>
<dbReference type="Pfam" id="PF01547">
    <property type="entry name" value="SBP_bac_1"/>
    <property type="match status" value="1"/>
</dbReference>
<reference evidence="7 8" key="1">
    <citation type="submission" date="2019-05" db="EMBL/GenBank/DDBJ databases">
        <title>We sequenced the genome of Paenibacillus hemerocallicola KCTC 33185 for further insight into its adaptation and study the phylogeny of Paenibacillus.</title>
        <authorList>
            <person name="Narsing Rao M.P."/>
        </authorList>
    </citation>
    <scope>NUCLEOTIDE SEQUENCE [LARGE SCALE GENOMIC DNA]</scope>
    <source>
        <strain evidence="7 8">KCTC 33185</strain>
    </source>
</reference>
<keyword evidence="5" id="KW-0449">Lipoprotein</keyword>
<keyword evidence="3" id="KW-0472">Membrane</keyword>
<dbReference type="Proteomes" id="UP000307943">
    <property type="component" value="Unassembled WGS sequence"/>
</dbReference>
<dbReference type="PANTHER" id="PTHR43649:SF33">
    <property type="entry name" value="POLYGALACTURONAN_RHAMNOGALACTURONAN-BINDING PROTEIN YTCQ"/>
    <property type="match status" value="1"/>
</dbReference>
<dbReference type="RefSeq" id="WP_139600844.1">
    <property type="nucleotide sequence ID" value="NZ_VDCQ01000004.1"/>
</dbReference>
<dbReference type="AlphaFoldDB" id="A0A5C4TEY7"/>
<dbReference type="Gene3D" id="3.40.190.10">
    <property type="entry name" value="Periplasmic binding protein-like II"/>
    <property type="match status" value="1"/>
</dbReference>
<proteinExistence type="predicted"/>
<dbReference type="SUPFAM" id="SSF53850">
    <property type="entry name" value="Periplasmic binding protein-like II"/>
    <property type="match status" value="1"/>
</dbReference>
<evidence type="ECO:0000256" key="1">
    <source>
        <dbReference type="ARBA" id="ARBA00022475"/>
    </source>
</evidence>
<keyword evidence="8" id="KW-1185">Reference proteome</keyword>
<comment type="caution">
    <text evidence="7">The sequence shown here is derived from an EMBL/GenBank/DDBJ whole genome shotgun (WGS) entry which is preliminary data.</text>
</comment>
<feature type="chain" id="PRO_5022791543" evidence="6">
    <location>
        <begin position="26"/>
        <end position="447"/>
    </location>
</feature>
<evidence type="ECO:0000313" key="8">
    <source>
        <dbReference type="Proteomes" id="UP000307943"/>
    </source>
</evidence>
<evidence type="ECO:0000256" key="4">
    <source>
        <dbReference type="ARBA" id="ARBA00023139"/>
    </source>
</evidence>
<organism evidence="7 8">
    <name type="scientific">Paenibacillus hemerocallicola</name>
    <dbReference type="NCBI Taxonomy" id="1172614"/>
    <lineage>
        <taxon>Bacteria</taxon>
        <taxon>Bacillati</taxon>
        <taxon>Bacillota</taxon>
        <taxon>Bacilli</taxon>
        <taxon>Bacillales</taxon>
        <taxon>Paenibacillaceae</taxon>
        <taxon>Paenibacillus</taxon>
    </lineage>
</organism>
<dbReference type="EMBL" id="VDCQ01000004">
    <property type="protein sequence ID" value="TNJ67558.1"/>
    <property type="molecule type" value="Genomic_DNA"/>
</dbReference>
<evidence type="ECO:0000256" key="3">
    <source>
        <dbReference type="ARBA" id="ARBA00023136"/>
    </source>
</evidence>
<evidence type="ECO:0000313" key="7">
    <source>
        <dbReference type="EMBL" id="TNJ67558.1"/>
    </source>
</evidence>
<dbReference type="PROSITE" id="PS51257">
    <property type="entry name" value="PROKAR_LIPOPROTEIN"/>
    <property type="match status" value="1"/>
</dbReference>
<name>A0A5C4TEY7_9BACL</name>
<sequence length="447" mass="49742">MKRSGRFFIALSTIAILSACNNSDANPGTGSEGKAKEIVKSVQEPAEIVIYTMAGDTEDYFNQRFGDQVRRKFPNYTIKYMTDTAGNNDEKLTRLATTGTHVDLVFASTGWLEKQLFQYGYAYDMTELAKKNKVDLSRFNPSYSDILGKSFGGGIYYFPVQADVPLLYYNKTLFDKFGVPYPKDGMTWDDLYAVSRRLTRNEGGVQYSGYIPSLNYLFRANPLSIPMLKPGTTTPTINTDDRWKTFFQKYIADAANTVEPAYFKGRNDINEFLTAGTSAMGTLVGANMISSRAQLEPMNFDLVSLPTWKELPGTGPQPITTGMAVTKMAKNKDAAMEVLNYIVSNEVQSELAKKGIAPVVKNVEVQKLLGTENFFKSKNWGAVYYNKWATFTYNGAMAVDLNTIYANGGNSVLLGTADMNTALRKAEEEALKKVEELKKLIVVDNAY</sequence>
<dbReference type="InterPro" id="IPR006059">
    <property type="entry name" value="SBP"/>
</dbReference>
<keyword evidence="4" id="KW-0564">Palmitate</keyword>
<keyword evidence="1" id="KW-1003">Cell membrane</keyword>
<evidence type="ECO:0000256" key="5">
    <source>
        <dbReference type="ARBA" id="ARBA00023288"/>
    </source>
</evidence>
<protein>
    <submittedName>
        <fullName evidence="7">Extracellular solute-binding protein</fullName>
    </submittedName>
</protein>
<dbReference type="InterPro" id="IPR050490">
    <property type="entry name" value="Bact_solute-bd_prot1"/>
</dbReference>
<keyword evidence="2 6" id="KW-0732">Signal</keyword>